<dbReference type="AlphaFoldDB" id="G0R3J9"/>
<keyword evidence="2 4" id="KW-0863">Zinc-finger</keyword>
<keyword evidence="1" id="KW-0479">Metal-binding</keyword>
<dbReference type="GO" id="GO:0008270">
    <property type="term" value="F:zinc ion binding"/>
    <property type="evidence" value="ECO:0007669"/>
    <property type="project" value="UniProtKB-KW"/>
</dbReference>
<dbReference type="PROSITE" id="PS50157">
    <property type="entry name" value="ZINC_FINGER_C2H2_2"/>
    <property type="match status" value="1"/>
</dbReference>
<feature type="domain" description="C2H2-type" evidence="5">
    <location>
        <begin position="110"/>
        <end position="137"/>
    </location>
</feature>
<gene>
    <name evidence="6" type="ORF">IMG5_185710</name>
</gene>
<dbReference type="PANTHER" id="PTHR14677:SF20">
    <property type="entry name" value="ZINC FINGER AN1-TYPE CONTAINING 2A-RELATED"/>
    <property type="match status" value="1"/>
</dbReference>
<dbReference type="GeneID" id="14904034"/>
<dbReference type="FunCoup" id="G0R3J9">
    <property type="interactions" value="42"/>
</dbReference>
<dbReference type="PROSITE" id="PS00028">
    <property type="entry name" value="ZINC_FINGER_C2H2_1"/>
    <property type="match status" value="1"/>
</dbReference>
<dbReference type="PANTHER" id="PTHR14677">
    <property type="entry name" value="ARSENITE INDUCUBLE RNA ASSOCIATED PROTEIN AIP-1-RELATED"/>
    <property type="match status" value="1"/>
</dbReference>
<dbReference type="Gene3D" id="3.30.160.60">
    <property type="entry name" value="Classic Zinc Finger"/>
    <property type="match status" value="1"/>
</dbReference>
<evidence type="ECO:0000256" key="1">
    <source>
        <dbReference type="ARBA" id="ARBA00022723"/>
    </source>
</evidence>
<dbReference type="STRING" id="857967.G0R3J9"/>
<organism evidence="6 7">
    <name type="scientific">Ichthyophthirius multifiliis</name>
    <name type="common">White spot disease agent</name>
    <name type="synonym">Ich</name>
    <dbReference type="NCBI Taxonomy" id="5932"/>
    <lineage>
        <taxon>Eukaryota</taxon>
        <taxon>Sar</taxon>
        <taxon>Alveolata</taxon>
        <taxon>Ciliophora</taxon>
        <taxon>Intramacronucleata</taxon>
        <taxon>Oligohymenophorea</taxon>
        <taxon>Hymenostomatida</taxon>
        <taxon>Ophryoglenina</taxon>
        <taxon>Ichthyophthirius</taxon>
    </lineage>
</organism>
<keyword evidence="3" id="KW-0862">Zinc</keyword>
<reference evidence="6 7" key="1">
    <citation type="submission" date="2011-07" db="EMBL/GenBank/DDBJ databases">
        <authorList>
            <person name="Coyne R."/>
            <person name="Brami D."/>
            <person name="Johnson J."/>
            <person name="Hostetler J."/>
            <person name="Hannick L."/>
            <person name="Clark T."/>
            <person name="Cassidy-Hanley D."/>
            <person name="Inman J."/>
        </authorList>
    </citation>
    <scope>NUCLEOTIDE SEQUENCE [LARGE SCALE GENOMIC DNA]</scope>
    <source>
        <strain evidence="6 7">G5</strain>
    </source>
</reference>
<dbReference type="Pfam" id="PF01428">
    <property type="entry name" value="zf-AN1"/>
    <property type="match status" value="1"/>
</dbReference>
<proteinExistence type="predicted"/>
<keyword evidence="7" id="KW-1185">Reference proteome</keyword>
<dbReference type="OMA" id="MTIHIDE"/>
<dbReference type="SUPFAM" id="SSF118310">
    <property type="entry name" value="AN1-like Zinc finger"/>
    <property type="match status" value="1"/>
</dbReference>
<dbReference type="InterPro" id="IPR013087">
    <property type="entry name" value="Znf_C2H2_type"/>
</dbReference>
<evidence type="ECO:0000313" key="7">
    <source>
        <dbReference type="Proteomes" id="UP000008983"/>
    </source>
</evidence>
<evidence type="ECO:0000256" key="3">
    <source>
        <dbReference type="ARBA" id="ARBA00022833"/>
    </source>
</evidence>
<dbReference type="InParanoid" id="G0R3J9"/>
<evidence type="ECO:0000259" key="5">
    <source>
        <dbReference type="PROSITE" id="PS50157"/>
    </source>
</evidence>
<dbReference type="GO" id="GO:0005737">
    <property type="term" value="C:cytoplasm"/>
    <property type="evidence" value="ECO:0007669"/>
    <property type="project" value="TreeGrafter"/>
</dbReference>
<sequence>MEFQNIGRICTVQICHKKNFLPFKCKFCFAPYCQDHFKVDDHGCKQKNNLASKAISCPYCLKTVKYLGSLNENEALDIHQATECNPEDIEKVMKEKKSVFCESEQNFVREICNVCGKSFIDFNELIQHAEQTHYIQG</sequence>
<dbReference type="InterPro" id="IPR035896">
    <property type="entry name" value="AN1-like_Znf"/>
</dbReference>
<dbReference type="SMART" id="SM00154">
    <property type="entry name" value="ZnF_AN1"/>
    <property type="match status" value="1"/>
</dbReference>
<evidence type="ECO:0000256" key="4">
    <source>
        <dbReference type="PROSITE-ProRule" id="PRU00042"/>
    </source>
</evidence>
<dbReference type="Gene3D" id="4.10.1110.10">
    <property type="entry name" value="AN1-like Zinc finger"/>
    <property type="match status" value="1"/>
</dbReference>
<dbReference type="OrthoDB" id="431929at2759"/>
<dbReference type="InterPro" id="IPR000058">
    <property type="entry name" value="Znf_AN1"/>
</dbReference>
<dbReference type="eggNOG" id="KOG3183">
    <property type="taxonomic scope" value="Eukaryota"/>
</dbReference>
<dbReference type="EMBL" id="GL984303">
    <property type="protein sequence ID" value="EGR27988.1"/>
    <property type="molecule type" value="Genomic_DNA"/>
</dbReference>
<dbReference type="Proteomes" id="UP000008983">
    <property type="component" value="Unassembled WGS sequence"/>
</dbReference>
<evidence type="ECO:0000256" key="2">
    <source>
        <dbReference type="ARBA" id="ARBA00022771"/>
    </source>
</evidence>
<name>G0R3J9_ICHMU</name>
<protein>
    <submittedName>
        <fullName evidence="6">Zinc c2h2 type family protein, putative</fullName>
    </submittedName>
</protein>
<dbReference type="RefSeq" id="XP_004027333.1">
    <property type="nucleotide sequence ID" value="XM_004027284.1"/>
</dbReference>
<accession>G0R3J9</accession>
<evidence type="ECO:0000313" key="6">
    <source>
        <dbReference type="EMBL" id="EGR27988.1"/>
    </source>
</evidence>